<name>A0A1D9LGM8_9NEIS</name>
<dbReference type="KEGG" id="cvc:BKX93_10450"/>
<dbReference type="Gene3D" id="3.40.50.1240">
    <property type="entry name" value="Phosphoglycerate mutase-like"/>
    <property type="match status" value="1"/>
</dbReference>
<dbReference type="AlphaFoldDB" id="A0A1D9LGM8"/>
<gene>
    <name evidence="1" type="ORF">BKX93_10450</name>
</gene>
<protein>
    <recommendedName>
        <fullName evidence="3">Histidine phosphatase family protein</fullName>
    </recommendedName>
</protein>
<evidence type="ECO:0008006" key="3">
    <source>
        <dbReference type="Google" id="ProtNLM"/>
    </source>
</evidence>
<organism evidence="1 2">
    <name type="scientific">Chromobacterium vaccinii</name>
    <dbReference type="NCBI Taxonomy" id="1108595"/>
    <lineage>
        <taxon>Bacteria</taxon>
        <taxon>Pseudomonadati</taxon>
        <taxon>Pseudomonadota</taxon>
        <taxon>Betaproteobacteria</taxon>
        <taxon>Neisseriales</taxon>
        <taxon>Chromobacteriaceae</taxon>
        <taxon>Chromobacterium</taxon>
    </lineage>
</organism>
<dbReference type="STRING" id="1108595.BKX93_10450"/>
<reference evidence="1 2" key="1">
    <citation type="submission" date="2016-10" db="EMBL/GenBank/DDBJ databases">
        <title>Chromobacterium muskegensis sp. nov., an insecticidal bacterium isolated from Sphagnum bogs.</title>
        <authorList>
            <person name="Sparks M.E."/>
            <person name="Blackburn M.B."/>
            <person name="Gundersen-Rindal D.E."/>
            <person name="Mitchell A."/>
            <person name="Farrar R."/>
            <person name="Kuhar D."/>
        </authorList>
    </citation>
    <scope>NUCLEOTIDE SEQUENCE [LARGE SCALE GENOMIC DNA]</scope>
    <source>
        <strain evidence="1 2">21-1</strain>
    </source>
</reference>
<sequence>MTSRITLLCVPATRALRAGHFPADDPLEPEALEWAARLADSLGLIDLVLRSPERCARQTADALGRAAEAEAALREAEYGRWRGLPLREVAAAEPEALNAWLSDPGCPAPEGESLLTMIERVGDWFEHFRWPAGHVLVIAHASAIKAMLLRALDLPPQAYRQIDVAPLARIELSRRQDLWRLRLGSDDSA</sequence>
<accession>A0A1D9LGM8</accession>
<dbReference type="InterPro" id="IPR013078">
    <property type="entry name" value="His_Pase_superF_clade-1"/>
</dbReference>
<dbReference type="EMBL" id="CP017707">
    <property type="protein sequence ID" value="AOZ50375.1"/>
    <property type="molecule type" value="Genomic_DNA"/>
</dbReference>
<dbReference type="Pfam" id="PF00300">
    <property type="entry name" value="His_Phos_1"/>
    <property type="match status" value="1"/>
</dbReference>
<evidence type="ECO:0000313" key="1">
    <source>
        <dbReference type="EMBL" id="AOZ50375.1"/>
    </source>
</evidence>
<dbReference type="InterPro" id="IPR029033">
    <property type="entry name" value="His_PPase_superfam"/>
</dbReference>
<dbReference type="RefSeq" id="WP_070979723.1">
    <property type="nucleotide sequence ID" value="NZ_CP017707.1"/>
</dbReference>
<dbReference type="SUPFAM" id="SSF53254">
    <property type="entry name" value="Phosphoglycerate mutase-like"/>
    <property type="match status" value="1"/>
</dbReference>
<dbReference type="Proteomes" id="UP000178776">
    <property type="component" value="Chromosome"/>
</dbReference>
<dbReference type="GeneID" id="68841638"/>
<proteinExistence type="predicted"/>
<evidence type="ECO:0000313" key="2">
    <source>
        <dbReference type="Proteomes" id="UP000178776"/>
    </source>
</evidence>